<dbReference type="PROSITE" id="PS50835">
    <property type="entry name" value="IG_LIKE"/>
    <property type="match status" value="1"/>
</dbReference>
<feature type="compositionally biased region" description="Basic and acidic residues" evidence="1">
    <location>
        <begin position="132"/>
        <end position="142"/>
    </location>
</feature>
<gene>
    <name evidence="3" type="ORF">JZ751_010679</name>
</gene>
<name>A0A8T2MZG7_9TELE</name>
<evidence type="ECO:0000259" key="2">
    <source>
        <dbReference type="PROSITE" id="PS50835"/>
    </source>
</evidence>
<evidence type="ECO:0000313" key="3">
    <source>
        <dbReference type="EMBL" id="KAG9333689.1"/>
    </source>
</evidence>
<dbReference type="InterPro" id="IPR013783">
    <property type="entry name" value="Ig-like_fold"/>
</dbReference>
<evidence type="ECO:0000313" key="4">
    <source>
        <dbReference type="Proteomes" id="UP000824540"/>
    </source>
</evidence>
<keyword evidence="4" id="KW-1185">Reference proteome</keyword>
<comment type="caution">
    <text evidence="3">The sequence shown here is derived from an EMBL/GenBank/DDBJ whole genome shotgun (WGS) entry which is preliminary data.</text>
</comment>
<sequence>MSISQTPAFQKLGSMWGLETAVNLASDPSAGRATMWLLIGMCVLLCETAGSDNTVTWSRDTAGQKQKILSVLDGRDQEIKYIIDTGKRYGAAADCSLTITGVSRSDSGIYDCNGIPVQLQVTPGGQGQGRGQNDRQVKLTDS</sequence>
<dbReference type="Gene3D" id="2.60.40.10">
    <property type="entry name" value="Immunoglobulins"/>
    <property type="match status" value="1"/>
</dbReference>
<feature type="domain" description="Ig-like" evidence="2">
    <location>
        <begin position="7"/>
        <end position="122"/>
    </location>
</feature>
<dbReference type="CDD" id="cd00096">
    <property type="entry name" value="Ig"/>
    <property type="match status" value="1"/>
</dbReference>
<dbReference type="Proteomes" id="UP000824540">
    <property type="component" value="Unassembled WGS sequence"/>
</dbReference>
<evidence type="ECO:0000256" key="1">
    <source>
        <dbReference type="SAM" id="MobiDB-lite"/>
    </source>
</evidence>
<dbReference type="OrthoDB" id="8918441at2759"/>
<reference evidence="3" key="1">
    <citation type="thesis" date="2021" institute="BYU ScholarsArchive" country="Provo, UT, USA">
        <title>Applications of and Algorithms for Genome Assembly and Genomic Analyses with an Emphasis on Marine Teleosts.</title>
        <authorList>
            <person name="Pickett B.D."/>
        </authorList>
    </citation>
    <scope>NUCLEOTIDE SEQUENCE</scope>
    <source>
        <strain evidence="3">HI-2016</strain>
    </source>
</reference>
<proteinExistence type="predicted"/>
<dbReference type="InterPro" id="IPR013106">
    <property type="entry name" value="Ig_V-set"/>
</dbReference>
<dbReference type="InterPro" id="IPR007110">
    <property type="entry name" value="Ig-like_dom"/>
</dbReference>
<dbReference type="EMBL" id="JAFBMS010000184">
    <property type="protein sequence ID" value="KAG9333689.1"/>
    <property type="molecule type" value="Genomic_DNA"/>
</dbReference>
<protein>
    <recommendedName>
        <fullName evidence="2">Ig-like domain-containing protein</fullName>
    </recommendedName>
</protein>
<accession>A0A8T2MZG7</accession>
<dbReference type="InterPro" id="IPR036179">
    <property type="entry name" value="Ig-like_dom_sf"/>
</dbReference>
<organism evidence="3 4">
    <name type="scientific">Albula glossodonta</name>
    <name type="common">roundjaw bonefish</name>
    <dbReference type="NCBI Taxonomy" id="121402"/>
    <lineage>
        <taxon>Eukaryota</taxon>
        <taxon>Metazoa</taxon>
        <taxon>Chordata</taxon>
        <taxon>Craniata</taxon>
        <taxon>Vertebrata</taxon>
        <taxon>Euteleostomi</taxon>
        <taxon>Actinopterygii</taxon>
        <taxon>Neopterygii</taxon>
        <taxon>Teleostei</taxon>
        <taxon>Albuliformes</taxon>
        <taxon>Albulidae</taxon>
        <taxon>Albula</taxon>
    </lineage>
</organism>
<dbReference type="Pfam" id="PF07686">
    <property type="entry name" value="V-set"/>
    <property type="match status" value="1"/>
</dbReference>
<dbReference type="SUPFAM" id="SSF48726">
    <property type="entry name" value="Immunoglobulin"/>
    <property type="match status" value="1"/>
</dbReference>
<dbReference type="AlphaFoldDB" id="A0A8T2MZG7"/>
<feature type="region of interest" description="Disordered" evidence="1">
    <location>
        <begin position="121"/>
        <end position="142"/>
    </location>
</feature>